<evidence type="ECO:0000313" key="7">
    <source>
        <dbReference type="Proteomes" id="UP001221686"/>
    </source>
</evidence>
<dbReference type="InterPro" id="IPR001547">
    <property type="entry name" value="Glyco_hydro_5"/>
</dbReference>
<dbReference type="Proteomes" id="UP001221686">
    <property type="component" value="Unassembled WGS sequence"/>
</dbReference>
<dbReference type="RefSeq" id="WP_272086311.1">
    <property type="nucleotide sequence ID" value="NZ_JAQNDL010000001.1"/>
</dbReference>
<dbReference type="InterPro" id="IPR052066">
    <property type="entry name" value="Glycosphingolipid_Hydrolases"/>
</dbReference>
<comment type="similarity">
    <text evidence="3">Belongs to the glycosyl hydrolase 5 (cellulase A) family.</text>
</comment>
<proteinExistence type="inferred from homology"/>
<protein>
    <submittedName>
        <fullName evidence="6">Cellulase family glycosylhydrolase</fullName>
    </submittedName>
</protein>
<feature type="domain" description="Glycoside hydrolase family 5" evidence="5">
    <location>
        <begin position="89"/>
        <end position="417"/>
    </location>
</feature>
<accession>A0ABT5DW62</accession>
<dbReference type="Gene3D" id="2.60.40.1180">
    <property type="entry name" value="Golgi alpha-mannosidase II"/>
    <property type="match status" value="1"/>
</dbReference>
<dbReference type="Pfam" id="PF00150">
    <property type="entry name" value="Cellulase"/>
    <property type="match status" value="1"/>
</dbReference>
<dbReference type="PANTHER" id="PTHR31308:SF3">
    <property type="entry name" value="ENDOGLYCOCERAMIDASE"/>
    <property type="match status" value="1"/>
</dbReference>
<dbReference type="InterPro" id="IPR013780">
    <property type="entry name" value="Glyco_hydro_b"/>
</dbReference>
<keyword evidence="7" id="KW-1185">Reference proteome</keyword>
<evidence type="ECO:0000313" key="6">
    <source>
        <dbReference type="EMBL" id="MDC0717829.1"/>
    </source>
</evidence>
<dbReference type="EMBL" id="JAQNDL010000001">
    <property type="protein sequence ID" value="MDC0717829.1"/>
    <property type="molecule type" value="Genomic_DNA"/>
</dbReference>
<keyword evidence="1 3" id="KW-0378">Hydrolase</keyword>
<feature type="compositionally biased region" description="Low complexity" evidence="4">
    <location>
        <begin position="18"/>
        <end position="59"/>
    </location>
</feature>
<dbReference type="InterPro" id="IPR017853">
    <property type="entry name" value="GH"/>
</dbReference>
<dbReference type="PANTHER" id="PTHR31308">
    <property type="match status" value="1"/>
</dbReference>
<dbReference type="CDD" id="cd00551">
    <property type="entry name" value="AmyAc_family"/>
    <property type="match status" value="1"/>
</dbReference>
<evidence type="ECO:0000256" key="3">
    <source>
        <dbReference type="RuleBase" id="RU361153"/>
    </source>
</evidence>
<gene>
    <name evidence="6" type="ORF">POL25_13065</name>
</gene>
<name>A0ABT5DW62_9BACT</name>
<dbReference type="Gene3D" id="3.20.20.80">
    <property type="entry name" value="Glycosidases"/>
    <property type="match status" value="1"/>
</dbReference>
<organism evidence="6 7">
    <name type="scientific">Nannocystis bainbridge</name>
    <dbReference type="NCBI Taxonomy" id="2995303"/>
    <lineage>
        <taxon>Bacteria</taxon>
        <taxon>Pseudomonadati</taxon>
        <taxon>Myxococcota</taxon>
        <taxon>Polyangia</taxon>
        <taxon>Nannocystales</taxon>
        <taxon>Nannocystaceae</taxon>
        <taxon>Nannocystis</taxon>
    </lineage>
</organism>
<reference evidence="6 7" key="1">
    <citation type="submission" date="2022-11" db="EMBL/GenBank/DDBJ databases">
        <title>Minimal conservation of predation-associated metabolite biosynthetic gene clusters underscores biosynthetic potential of Myxococcota including descriptions for ten novel species: Archangium lansinium sp. nov., Myxococcus landrumus sp. nov., Nannocystis bai.</title>
        <authorList>
            <person name="Ahearne A."/>
            <person name="Stevens C."/>
            <person name="Dowd S."/>
        </authorList>
    </citation>
    <scope>NUCLEOTIDE SEQUENCE [LARGE SCALE GENOMIC DNA]</scope>
    <source>
        <strain evidence="6 7">BB15-2</strain>
    </source>
</reference>
<evidence type="ECO:0000259" key="5">
    <source>
        <dbReference type="Pfam" id="PF00150"/>
    </source>
</evidence>
<evidence type="ECO:0000256" key="1">
    <source>
        <dbReference type="ARBA" id="ARBA00022801"/>
    </source>
</evidence>
<feature type="region of interest" description="Disordered" evidence="4">
    <location>
        <begin position="12"/>
        <end position="66"/>
    </location>
</feature>
<dbReference type="SUPFAM" id="SSF51445">
    <property type="entry name" value="(Trans)glycosidases"/>
    <property type="match status" value="1"/>
</dbReference>
<comment type="caution">
    <text evidence="6">The sequence shown here is derived from an EMBL/GenBank/DDBJ whole genome shotgun (WGS) entry which is preliminary data.</text>
</comment>
<evidence type="ECO:0000256" key="4">
    <source>
        <dbReference type="SAM" id="MobiDB-lite"/>
    </source>
</evidence>
<evidence type="ECO:0000256" key="2">
    <source>
        <dbReference type="ARBA" id="ARBA00023295"/>
    </source>
</evidence>
<keyword evidence="2 3" id="KW-0326">Glycosidase</keyword>
<sequence length="531" mass="56834">MRRALVLLTAAIGCGGDPSPSTGASEATTTTTGTAGTEATAPTEPTGTSTAAPTTTGAPLLPGECTSPIEPVLLTSGRVSLDPSGRMLDEHGRDVLLRGVNTGGRSKWAPFVPFPIAAEIDPAGFAAEAEQFFARLPSWGINVVRLLFSWEALEPAPGEYDARYLDRYAAMVDAAWAHGLRVVVDFHQDVYTSTFCGDGFPPWTLQQDPMPAPHECPDADWGLKYVLDGDVRSAFDRFWADEDELHAKFFAMWGQMIARIGDHPGVVGLEIVNEPGSGTANDVPAWKHEVLNPFHTEAVAQLRALAGDELLILFDNPGTDAVGFQPVEHVRPEGSGLVYAAHMYDAGLVKGLPSIGMMPEPYLDDVADFAAAEGLGVLIGEFGYGHGAPGAEEWLARALDRMDARRLSATLWECSQNEVDWNAEDLSVLAADGSERDSLDVFVRPYLRAVAGSDSAFAWDQTTVTASWTADGGVSEIALPPRRFDGASLDIELATRTGPEGACWTLDRDRGELRVQAPDGAQVEVTLKLAD</sequence>